<protein>
    <submittedName>
        <fullName evidence="2">Uncharacterized protein</fullName>
    </submittedName>
</protein>
<organism evidence="2 3">
    <name type="scientific">Mycena rosella</name>
    <name type="common">Pink bonnet</name>
    <name type="synonym">Agaricus rosellus</name>
    <dbReference type="NCBI Taxonomy" id="1033263"/>
    <lineage>
        <taxon>Eukaryota</taxon>
        <taxon>Fungi</taxon>
        <taxon>Dikarya</taxon>
        <taxon>Basidiomycota</taxon>
        <taxon>Agaricomycotina</taxon>
        <taxon>Agaricomycetes</taxon>
        <taxon>Agaricomycetidae</taxon>
        <taxon>Agaricales</taxon>
        <taxon>Marasmiineae</taxon>
        <taxon>Mycenaceae</taxon>
        <taxon>Mycena</taxon>
    </lineage>
</organism>
<gene>
    <name evidence="2" type="ORF">B0H17DRAFT_1132865</name>
</gene>
<evidence type="ECO:0000313" key="2">
    <source>
        <dbReference type="EMBL" id="KAJ7692889.1"/>
    </source>
</evidence>
<keyword evidence="3" id="KW-1185">Reference proteome</keyword>
<dbReference type="Proteomes" id="UP001221757">
    <property type="component" value="Unassembled WGS sequence"/>
</dbReference>
<proteinExistence type="predicted"/>
<dbReference type="AlphaFoldDB" id="A0AAD7GK66"/>
<sequence>MALVVAGTGVETRDDTPWEDDVEEEATADAEDAAPPVGKFEGGRENGQNAQIALLMVDLDMSAAALDEVKGAVTVGAAVAERETELSEGGEEGGVETRSELDLNKWETTRGGKHTEPTLLRLKPVHGGHLGGLALGGEAQRTHRLEVREKKEREGRRELRVMKEESNVRRSARRLHRSGLDVIEHTFRERGTGAWGHRCSKAAAAGLAGANGVREGGRGERKKLPVGEEGAARAHATVAMPAHVRPLM</sequence>
<feature type="compositionally biased region" description="Basic and acidic residues" evidence="1">
    <location>
        <begin position="215"/>
        <end position="232"/>
    </location>
</feature>
<name>A0AAD7GK66_MYCRO</name>
<feature type="compositionally biased region" description="Acidic residues" evidence="1">
    <location>
        <begin position="17"/>
        <end position="32"/>
    </location>
</feature>
<comment type="caution">
    <text evidence="2">The sequence shown here is derived from an EMBL/GenBank/DDBJ whole genome shotgun (WGS) entry which is preliminary data.</text>
</comment>
<reference evidence="2" key="1">
    <citation type="submission" date="2023-03" db="EMBL/GenBank/DDBJ databases">
        <title>Massive genome expansion in bonnet fungi (Mycena s.s.) driven by repeated elements and novel gene families across ecological guilds.</title>
        <authorList>
            <consortium name="Lawrence Berkeley National Laboratory"/>
            <person name="Harder C.B."/>
            <person name="Miyauchi S."/>
            <person name="Viragh M."/>
            <person name="Kuo A."/>
            <person name="Thoen E."/>
            <person name="Andreopoulos B."/>
            <person name="Lu D."/>
            <person name="Skrede I."/>
            <person name="Drula E."/>
            <person name="Henrissat B."/>
            <person name="Morin E."/>
            <person name="Kohler A."/>
            <person name="Barry K."/>
            <person name="LaButti K."/>
            <person name="Morin E."/>
            <person name="Salamov A."/>
            <person name="Lipzen A."/>
            <person name="Mereny Z."/>
            <person name="Hegedus B."/>
            <person name="Baldrian P."/>
            <person name="Stursova M."/>
            <person name="Weitz H."/>
            <person name="Taylor A."/>
            <person name="Grigoriev I.V."/>
            <person name="Nagy L.G."/>
            <person name="Martin F."/>
            <person name="Kauserud H."/>
        </authorList>
    </citation>
    <scope>NUCLEOTIDE SEQUENCE</scope>
    <source>
        <strain evidence="2">CBHHK067</strain>
    </source>
</reference>
<accession>A0AAD7GK66</accession>
<feature type="region of interest" description="Disordered" evidence="1">
    <location>
        <begin position="1"/>
        <end position="44"/>
    </location>
</feature>
<dbReference type="EMBL" id="JARKIE010000049">
    <property type="protein sequence ID" value="KAJ7692889.1"/>
    <property type="molecule type" value="Genomic_DNA"/>
</dbReference>
<evidence type="ECO:0000256" key="1">
    <source>
        <dbReference type="SAM" id="MobiDB-lite"/>
    </source>
</evidence>
<feature type="region of interest" description="Disordered" evidence="1">
    <location>
        <begin position="211"/>
        <end position="234"/>
    </location>
</feature>
<evidence type="ECO:0000313" key="3">
    <source>
        <dbReference type="Proteomes" id="UP001221757"/>
    </source>
</evidence>